<keyword evidence="1" id="KW-0479">Metal-binding</keyword>
<reference evidence="3 4" key="1">
    <citation type="submission" date="2018-02" db="EMBL/GenBank/DDBJ databases">
        <title>Solimicrobium silvestre gen. nov., sp. nov., isolated from alpine forest soil.</title>
        <authorList>
            <person name="Margesin R."/>
            <person name="Albuquerque L."/>
            <person name="Zhang D.-C."/>
            <person name="Froufe H.J.C."/>
            <person name="Severino R."/>
            <person name="Roxo I."/>
            <person name="Egas C."/>
            <person name="Da Costa M.S."/>
        </authorList>
    </citation>
    <scope>NUCLEOTIDE SEQUENCE [LARGE SCALE GENOMIC DNA]</scope>
    <source>
        <strain evidence="3 4">S20-91</strain>
    </source>
</reference>
<dbReference type="PANTHER" id="PTHR35848">
    <property type="entry name" value="OXALATE-BINDING PROTEIN"/>
    <property type="match status" value="1"/>
</dbReference>
<keyword evidence="4" id="KW-1185">Reference proteome</keyword>
<protein>
    <submittedName>
        <fullName evidence="3">Cupin domain</fullName>
    </submittedName>
</protein>
<feature type="domain" description="Cupin type-2" evidence="2">
    <location>
        <begin position="59"/>
        <end position="127"/>
    </location>
</feature>
<dbReference type="RefSeq" id="WP_207769614.1">
    <property type="nucleotide sequence ID" value="NZ_PUGF01000003.1"/>
</dbReference>
<comment type="caution">
    <text evidence="3">The sequence shown here is derived from an EMBL/GenBank/DDBJ whole genome shotgun (WGS) entry which is preliminary data.</text>
</comment>
<dbReference type="InterPro" id="IPR014710">
    <property type="entry name" value="RmlC-like_jellyroll"/>
</dbReference>
<dbReference type="AlphaFoldDB" id="A0A2S9H2L0"/>
<accession>A0A2S9H2L0</accession>
<evidence type="ECO:0000313" key="3">
    <source>
        <dbReference type="EMBL" id="PRC94222.1"/>
    </source>
</evidence>
<dbReference type="EMBL" id="PUGF01000003">
    <property type="protein sequence ID" value="PRC94222.1"/>
    <property type="molecule type" value="Genomic_DNA"/>
</dbReference>
<name>A0A2S9H2L0_9BURK</name>
<evidence type="ECO:0000259" key="2">
    <source>
        <dbReference type="Pfam" id="PF07883"/>
    </source>
</evidence>
<evidence type="ECO:0000256" key="1">
    <source>
        <dbReference type="ARBA" id="ARBA00022723"/>
    </source>
</evidence>
<dbReference type="Proteomes" id="UP000237839">
    <property type="component" value="Unassembled WGS sequence"/>
</dbReference>
<gene>
    <name evidence="3" type="ORF">S2091_0843</name>
</gene>
<dbReference type="GO" id="GO:0046872">
    <property type="term" value="F:metal ion binding"/>
    <property type="evidence" value="ECO:0007669"/>
    <property type="project" value="UniProtKB-KW"/>
</dbReference>
<dbReference type="Gene3D" id="2.60.120.10">
    <property type="entry name" value="Jelly Rolls"/>
    <property type="match status" value="1"/>
</dbReference>
<sequence>MSIVSKPANSMNSEGVFEPFPIADVPWEEFAKGQRFGMRFQHLSSYGGATQIGVANEVLLPGKQANPAHYHMLEEEHVFILEGALTLRLGDKAYIMSAGQYVCFPAGQKQGHALFNHTDVACRYLIIGNTQANDVAVHTETGRVAVKLMGVGYSGTATMDYWDSMNIDE</sequence>
<evidence type="ECO:0000313" key="4">
    <source>
        <dbReference type="Proteomes" id="UP000237839"/>
    </source>
</evidence>
<dbReference type="SUPFAM" id="SSF51182">
    <property type="entry name" value="RmlC-like cupins"/>
    <property type="match status" value="1"/>
</dbReference>
<dbReference type="CDD" id="cd02224">
    <property type="entry name" value="cupin_SPO2919-like"/>
    <property type="match status" value="1"/>
</dbReference>
<dbReference type="InterPro" id="IPR011051">
    <property type="entry name" value="RmlC_Cupin_sf"/>
</dbReference>
<dbReference type="InterPro" id="IPR013096">
    <property type="entry name" value="Cupin_2"/>
</dbReference>
<proteinExistence type="predicted"/>
<organism evidence="3 4">
    <name type="scientific">Solimicrobium silvestre</name>
    <dbReference type="NCBI Taxonomy" id="2099400"/>
    <lineage>
        <taxon>Bacteria</taxon>
        <taxon>Pseudomonadati</taxon>
        <taxon>Pseudomonadota</taxon>
        <taxon>Betaproteobacteria</taxon>
        <taxon>Burkholderiales</taxon>
        <taxon>Oxalobacteraceae</taxon>
        <taxon>Solimicrobium</taxon>
    </lineage>
</organism>
<dbReference type="Pfam" id="PF07883">
    <property type="entry name" value="Cupin_2"/>
    <property type="match status" value="1"/>
</dbReference>
<dbReference type="InterPro" id="IPR051610">
    <property type="entry name" value="GPI/OXD"/>
</dbReference>